<comment type="caution">
    <text evidence="2">The sequence shown here is derived from an EMBL/GenBank/DDBJ whole genome shotgun (WGS) entry which is preliminary data.</text>
</comment>
<name>A0ABP5V0W4_9ACTN</name>
<feature type="transmembrane region" description="Helical" evidence="1">
    <location>
        <begin position="75"/>
        <end position="96"/>
    </location>
</feature>
<dbReference type="Proteomes" id="UP001499986">
    <property type="component" value="Unassembled WGS sequence"/>
</dbReference>
<evidence type="ECO:0000313" key="2">
    <source>
        <dbReference type="EMBL" id="GAA2392037.1"/>
    </source>
</evidence>
<organism evidence="2 3">
    <name type="scientific">Streptomyces coeruleofuscus</name>
    <dbReference type="NCBI Taxonomy" id="66879"/>
    <lineage>
        <taxon>Bacteria</taxon>
        <taxon>Bacillati</taxon>
        <taxon>Actinomycetota</taxon>
        <taxon>Actinomycetes</taxon>
        <taxon>Kitasatosporales</taxon>
        <taxon>Streptomycetaceae</taxon>
        <taxon>Streptomyces</taxon>
    </lineage>
</organism>
<protein>
    <submittedName>
        <fullName evidence="2">Uncharacterized protein</fullName>
    </submittedName>
</protein>
<feature type="transmembrane region" description="Helical" evidence="1">
    <location>
        <begin position="41"/>
        <end position="63"/>
    </location>
</feature>
<keyword evidence="1" id="KW-0812">Transmembrane</keyword>
<proteinExistence type="predicted"/>
<feature type="transmembrane region" description="Helical" evidence="1">
    <location>
        <begin position="12"/>
        <end position="29"/>
    </location>
</feature>
<evidence type="ECO:0000313" key="3">
    <source>
        <dbReference type="Proteomes" id="UP001499986"/>
    </source>
</evidence>
<keyword evidence="1" id="KW-0472">Membrane</keyword>
<accession>A0ABP5V0W4</accession>
<keyword evidence="3" id="KW-1185">Reference proteome</keyword>
<dbReference type="RefSeq" id="WP_346137966.1">
    <property type="nucleotide sequence ID" value="NZ_BAAASE010000002.1"/>
</dbReference>
<keyword evidence="1" id="KW-1133">Transmembrane helix</keyword>
<gene>
    <name evidence="2" type="ORF">GCM10010255_21920</name>
</gene>
<reference evidence="3" key="1">
    <citation type="journal article" date="2019" name="Int. J. Syst. Evol. Microbiol.">
        <title>The Global Catalogue of Microorganisms (GCM) 10K type strain sequencing project: providing services to taxonomists for standard genome sequencing and annotation.</title>
        <authorList>
            <consortium name="The Broad Institute Genomics Platform"/>
            <consortium name="The Broad Institute Genome Sequencing Center for Infectious Disease"/>
            <person name="Wu L."/>
            <person name="Ma J."/>
        </authorList>
    </citation>
    <scope>NUCLEOTIDE SEQUENCE [LARGE SCALE GENOMIC DNA]</scope>
    <source>
        <strain evidence="3">JCM 4358</strain>
    </source>
</reference>
<dbReference type="EMBL" id="BAAASE010000002">
    <property type="protein sequence ID" value="GAA2392037.1"/>
    <property type="molecule type" value="Genomic_DNA"/>
</dbReference>
<sequence>MAGTKMAPAPRSLVWVIVVVLAAVGATALSMKSQHKTAEEAFISGEFTIAGFLIIAAGIGDLLCWMTEGQVKTTLIFLLLGCIATLVISGTAYWIVRMRGTQ</sequence>
<evidence type="ECO:0000256" key="1">
    <source>
        <dbReference type="SAM" id="Phobius"/>
    </source>
</evidence>